<feature type="region of interest" description="Disordered" evidence="1">
    <location>
        <begin position="66"/>
        <end position="97"/>
    </location>
</feature>
<proteinExistence type="predicted"/>
<dbReference type="Proteomes" id="UP000821853">
    <property type="component" value="Unassembled WGS sequence"/>
</dbReference>
<dbReference type="Gene3D" id="3.40.50.1820">
    <property type="entry name" value="alpha/beta hydrolase"/>
    <property type="match status" value="1"/>
</dbReference>
<accession>A0A9J6HD68</accession>
<evidence type="ECO:0000313" key="3">
    <source>
        <dbReference type="Proteomes" id="UP000821853"/>
    </source>
</evidence>
<organism evidence="2 3">
    <name type="scientific">Haemaphysalis longicornis</name>
    <name type="common">Bush tick</name>
    <dbReference type="NCBI Taxonomy" id="44386"/>
    <lineage>
        <taxon>Eukaryota</taxon>
        <taxon>Metazoa</taxon>
        <taxon>Ecdysozoa</taxon>
        <taxon>Arthropoda</taxon>
        <taxon>Chelicerata</taxon>
        <taxon>Arachnida</taxon>
        <taxon>Acari</taxon>
        <taxon>Parasitiformes</taxon>
        <taxon>Ixodida</taxon>
        <taxon>Ixodoidea</taxon>
        <taxon>Ixodidae</taxon>
        <taxon>Haemaphysalinae</taxon>
        <taxon>Haemaphysalis</taxon>
    </lineage>
</organism>
<gene>
    <name evidence="2" type="ORF">HPB48_026958</name>
</gene>
<reference evidence="2 3" key="1">
    <citation type="journal article" date="2020" name="Cell">
        <title>Large-Scale Comparative Analyses of Tick Genomes Elucidate Their Genetic Diversity and Vector Capacities.</title>
        <authorList>
            <consortium name="Tick Genome and Microbiome Consortium (TIGMIC)"/>
            <person name="Jia N."/>
            <person name="Wang J."/>
            <person name="Shi W."/>
            <person name="Du L."/>
            <person name="Sun Y."/>
            <person name="Zhan W."/>
            <person name="Jiang J.F."/>
            <person name="Wang Q."/>
            <person name="Zhang B."/>
            <person name="Ji P."/>
            <person name="Bell-Sakyi L."/>
            <person name="Cui X.M."/>
            <person name="Yuan T.T."/>
            <person name="Jiang B.G."/>
            <person name="Yang W.F."/>
            <person name="Lam T.T."/>
            <person name="Chang Q.C."/>
            <person name="Ding S.J."/>
            <person name="Wang X.J."/>
            <person name="Zhu J.G."/>
            <person name="Ruan X.D."/>
            <person name="Zhao L."/>
            <person name="Wei J.T."/>
            <person name="Ye R.Z."/>
            <person name="Que T.C."/>
            <person name="Du C.H."/>
            <person name="Zhou Y.H."/>
            <person name="Cheng J.X."/>
            <person name="Dai P.F."/>
            <person name="Guo W.B."/>
            <person name="Han X.H."/>
            <person name="Huang E.J."/>
            <person name="Li L.F."/>
            <person name="Wei W."/>
            <person name="Gao Y.C."/>
            <person name="Liu J.Z."/>
            <person name="Shao H.Z."/>
            <person name="Wang X."/>
            <person name="Wang C.C."/>
            <person name="Yang T.C."/>
            <person name="Huo Q.B."/>
            <person name="Li W."/>
            <person name="Chen H.Y."/>
            <person name="Chen S.E."/>
            <person name="Zhou L.G."/>
            <person name="Ni X.B."/>
            <person name="Tian J.H."/>
            <person name="Sheng Y."/>
            <person name="Liu T."/>
            <person name="Pan Y.S."/>
            <person name="Xia L.Y."/>
            <person name="Li J."/>
            <person name="Zhao F."/>
            <person name="Cao W.C."/>
        </authorList>
    </citation>
    <scope>NUCLEOTIDE SEQUENCE [LARGE SCALE GENOMIC DNA]</scope>
    <source>
        <strain evidence="2">HaeL-2018</strain>
    </source>
</reference>
<dbReference type="VEuPathDB" id="VectorBase:HLOH_062642"/>
<comment type="caution">
    <text evidence="2">The sequence shown here is derived from an EMBL/GenBank/DDBJ whole genome shotgun (WGS) entry which is preliminary data.</text>
</comment>
<keyword evidence="3" id="KW-1185">Reference proteome</keyword>
<evidence type="ECO:0000313" key="2">
    <source>
        <dbReference type="EMBL" id="KAH9384929.1"/>
    </source>
</evidence>
<dbReference type="EMBL" id="JABSTR010003481">
    <property type="protein sequence ID" value="KAH9384929.1"/>
    <property type="molecule type" value="Genomic_DNA"/>
</dbReference>
<dbReference type="InterPro" id="IPR029058">
    <property type="entry name" value="AB_hydrolase_fold"/>
</dbReference>
<dbReference type="AlphaFoldDB" id="A0A9J6HD68"/>
<protein>
    <submittedName>
        <fullName evidence="2">Uncharacterized protein</fullName>
    </submittedName>
</protein>
<name>A0A9J6HD68_HAELO</name>
<sequence>MLYVDEPVGAGFSFTDSDEGYARNLTDVGPHNLTWSSSSSSFFSFSTITRKMTFMSRANHSVRGYDQAQTQIAPGKVGTEWEAVSEKPKTPTAAEPT</sequence>
<evidence type="ECO:0000256" key="1">
    <source>
        <dbReference type="SAM" id="MobiDB-lite"/>
    </source>
</evidence>